<evidence type="ECO:0000256" key="6">
    <source>
        <dbReference type="ARBA" id="ARBA00023136"/>
    </source>
</evidence>
<comment type="caution">
    <text evidence="8">The sequence shown here is derived from an EMBL/GenBank/DDBJ whole genome shotgun (WGS) entry which is preliminary data.</text>
</comment>
<feature type="transmembrane region" description="Helical" evidence="7">
    <location>
        <begin position="176"/>
        <end position="194"/>
    </location>
</feature>
<accession>A0ABV4AU39</accession>
<feature type="transmembrane region" description="Helical" evidence="7">
    <location>
        <begin position="382"/>
        <end position="403"/>
    </location>
</feature>
<dbReference type="PANTHER" id="PTHR42865:SF7">
    <property type="entry name" value="PROTON_GLUTAMATE-ASPARTATE SYMPORTER"/>
    <property type="match status" value="1"/>
</dbReference>
<keyword evidence="4 7" id="KW-0812">Transmembrane</keyword>
<evidence type="ECO:0000256" key="2">
    <source>
        <dbReference type="ARBA" id="ARBA00022448"/>
    </source>
</evidence>
<dbReference type="SUPFAM" id="SSF118215">
    <property type="entry name" value="Proton glutamate symport protein"/>
    <property type="match status" value="1"/>
</dbReference>
<evidence type="ECO:0000313" key="9">
    <source>
        <dbReference type="Proteomes" id="UP001562159"/>
    </source>
</evidence>
<feature type="transmembrane region" description="Helical" evidence="7">
    <location>
        <begin position="53"/>
        <end position="74"/>
    </location>
</feature>
<evidence type="ECO:0000256" key="4">
    <source>
        <dbReference type="ARBA" id="ARBA00022692"/>
    </source>
</evidence>
<name>A0ABV4AU39_9GAMM</name>
<proteinExistence type="predicted"/>
<dbReference type="InterPro" id="IPR001991">
    <property type="entry name" value="Na-dicarboxylate_symporter"/>
</dbReference>
<keyword evidence="9" id="KW-1185">Reference proteome</keyword>
<dbReference type="EMBL" id="JBGBPY010000001">
    <property type="protein sequence ID" value="MEY2183898.1"/>
    <property type="molecule type" value="Genomic_DNA"/>
</dbReference>
<feature type="transmembrane region" description="Helical" evidence="7">
    <location>
        <begin position="242"/>
        <end position="267"/>
    </location>
</feature>
<sequence>MSTTTTLAKRILWGLVIGVAAAVATLGIGQLHPPTLALMQKISGAVFDPFGQIFLRLLFFVVIPLVFTSLASGVTQLGRLDRLGPLAGRTFALFFANMAIAVAIGLVLMNTLQPGHHLDAAARTQLMAEYGNKAQQAISREATQPGMSLATLVEMFMPRNLVGAVAGSSRDALGEVLPLILFAILVGAAATQLPGKQRKRVQLALDTVTDLMTRIVGFALQLAPLAVPAMIYSVIVKVGVDVLLALSVFVAGCMAALALHLFGTMSLWIRFLARRSPREYFRQIRSLLIAAFSTSSSNACLPASLAVAHDELKLAPSTAGFVLPLGATMNMSGTALFEGCVVLFVAQAFGVELGLAHQAILMLLAVLSAVAVAGIPGGSLPLIAGLLATFGIPPEGIGIVIGVDRILDMARTTVNVGSDIVTATVVDQQLRQRFAAAP</sequence>
<gene>
    <name evidence="8" type="ORF">AB7878_15865</name>
</gene>
<keyword evidence="3" id="KW-1003">Cell membrane</keyword>
<evidence type="ECO:0000256" key="3">
    <source>
        <dbReference type="ARBA" id="ARBA00022475"/>
    </source>
</evidence>
<evidence type="ECO:0000256" key="5">
    <source>
        <dbReference type="ARBA" id="ARBA00022989"/>
    </source>
</evidence>
<feature type="transmembrane region" description="Helical" evidence="7">
    <location>
        <begin position="358"/>
        <end position="376"/>
    </location>
</feature>
<feature type="transmembrane region" description="Helical" evidence="7">
    <location>
        <begin position="86"/>
        <end position="109"/>
    </location>
</feature>
<dbReference type="PANTHER" id="PTHR42865">
    <property type="entry name" value="PROTON/GLUTAMATE-ASPARTATE SYMPORTER"/>
    <property type="match status" value="1"/>
</dbReference>
<feature type="transmembrane region" description="Helical" evidence="7">
    <location>
        <begin position="287"/>
        <end position="309"/>
    </location>
</feature>
<feature type="transmembrane region" description="Helical" evidence="7">
    <location>
        <begin position="321"/>
        <end position="346"/>
    </location>
</feature>
<feature type="transmembrane region" description="Helical" evidence="7">
    <location>
        <begin position="12"/>
        <end position="33"/>
    </location>
</feature>
<dbReference type="InterPro" id="IPR036458">
    <property type="entry name" value="Na:dicarbo_symporter_sf"/>
</dbReference>
<keyword evidence="5 7" id="KW-1133">Transmembrane helix</keyword>
<organism evidence="8 9">
    <name type="scientific">Rhodanobacter humi</name>
    <dbReference type="NCBI Taxonomy" id="1888173"/>
    <lineage>
        <taxon>Bacteria</taxon>
        <taxon>Pseudomonadati</taxon>
        <taxon>Pseudomonadota</taxon>
        <taxon>Gammaproteobacteria</taxon>
        <taxon>Lysobacterales</taxon>
        <taxon>Rhodanobacteraceae</taxon>
        <taxon>Rhodanobacter</taxon>
    </lineage>
</organism>
<evidence type="ECO:0000256" key="7">
    <source>
        <dbReference type="SAM" id="Phobius"/>
    </source>
</evidence>
<dbReference type="Pfam" id="PF00375">
    <property type="entry name" value="SDF"/>
    <property type="match status" value="1"/>
</dbReference>
<dbReference type="Proteomes" id="UP001562159">
    <property type="component" value="Unassembled WGS sequence"/>
</dbReference>
<dbReference type="Gene3D" id="1.10.3860.10">
    <property type="entry name" value="Sodium:dicarboxylate symporter"/>
    <property type="match status" value="1"/>
</dbReference>
<protein>
    <submittedName>
        <fullName evidence="8">Dicarboxylate/amino acid:cation symporter</fullName>
    </submittedName>
</protein>
<evidence type="ECO:0000313" key="8">
    <source>
        <dbReference type="EMBL" id="MEY2183898.1"/>
    </source>
</evidence>
<keyword evidence="6 7" id="KW-0472">Membrane</keyword>
<dbReference type="PRINTS" id="PR00173">
    <property type="entry name" value="EDTRNSPORT"/>
</dbReference>
<keyword evidence="2" id="KW-0813">Transport</keyword>
<evidence type="ECO:0000256" key="1">
    <source>
        <dbReference type="ARBA" id="ARBA00004651"/>
    </source>
</evidence>
<comment type="subcellular location">
    <subcellularLocation>
        <location evidence="1">Cell membrane</location>
        <topology evidence="1">Multi-pass membrane protein</topology>
    </subcellularLocation>
</comment>
<feature type="transmembrane region" description="Helical" evidence="7">
    <location>
        <begin position="215"/>
        <end position="236"/>
    </location>
</feature>
<reference evidence="8 9" key="1">
    <citation type="submission" date="2024-07" db="EMBL/GenBank/DDBJ databases">
        <title>Molecular mechanisms and environmental adaptations of flagellar loss and biofilm growth of Rhodanobacter under environmental stress.</title>
        <authorList>
            <person name="Chen M."/>
        </authorList>
    </citation>
    <scope>NUCLEOTIDE SEQUENCE [LARGE SCALE GENOMIC DNA]</scope>
    <source>
        <strain evidence="8 9">RS22</strain>
    </source>
</reference>